<sequence>MNRGASYVRYSLQLVLLLASFLCFDLAAGQASGSAASVPASTGASNTSDVTASQTNAIDDKKIADTACTAQSAEATVSQIGKIAASTDRVRAVSSLVYVPDFGSIDVLLYRPFAGAQEKDDKRVSYRAVLMDTDTVNLLTSTGRQTNRDMNPIIARFAEIYPAARVSAEAATTGEAGTDFMRRESTESKTIVRFGPDLNHVPLWSSRAVVFVIGCSGADASVPAFIASFDTRVSNKAWCLAFAVFLCILSYCLAVLATFFIRKSQRMADKAGPDHPQTGTNYASWQRHFDPVVLTAGANGRGSPAKLQVLFFSLLILGLVFYIWMLTGHLTGLSTTVLLLMGISGLGATASAGAELTKNRLDFENWAWLIDRGWLPAGGVAEANLAQWKDIVATDGEFDVTRFQMVTFSVLVGLALLGAGAHQNDLSSFDIPQALLGILGLSQVVYVAGKLVAPPSISDLNKQLAVLRQAETTLRNKLDEANARVLGDTVVLLAEDDKVKVAKVAYSTYLEAWQAARTMFETTLGRLVPKQAEELRPPFPVPHVVCATAGKLPDARVGEAYSTILSAIGGKGPYTWSLCKGDLPPGLSLTSNGVLSGIPTAARKFDFTLQVMDTAQTTATEAFTLSVRDVAAG</sequence>
<dbReference type="GO" id="GO:0016020">
    <property type="term" value="C:membrane"/>
    <property type="evidence" value="ECO:0007669"/>
    <property type="project" value="InterPro"/>
</dbReference>
<keyword evidence="5" id="KW-1185">Reference proteome</keyword>
<protein>
    <submittedName>
        <fullName evidence="4">Uncharacterized protein</fullName>
    </submittedName>
</protein>
<dbReference type="InterPro" id="IPR013783">
    <property type="entry name" value="Ig-like_fold"/>
</dbReference>
<dbReference type="EMBL" id="FNYE01000031">
    <property type="protein sequence ID" value="SEK02564.1"/>
    <property type="molecule type" value="Genomic_DNA"/>
</dbReference>
<keyword evidence="2" id="KW-0812">Transmembrane</keyword>
<gene>
    <name evidence="4" type="ORF">SAMN05192539_103182</name>
</gene>
<dbReference type="InterPro" id="IPR015919">
    <property type="entry name" value="Cadherin-like_sf"/>
</dbReference>
<evidence type="ECO:0000256" key="3">
    <source>
        <dbReference type="SAM" id="SignalP"/>
    </source>
</evidence>
<accession>A0A1H7DMF8</accession>
<keyword evidence="2" id="KW-1133">Transmembrane helix</keyword>
<evidence type="ECO:0000256" key="1">
    <source>
        <dbReference type="SAM" id="Coils"/>
    </source>
</evidence>
<dbReference type="SUPFAM" id="SSF49313">
    <property type="entry name" value="Cadherin-like"/>
    <property type="match status" value="1"/>
</dbReference>
<feature type="transmembrane region" description="Helical" evidence="2">
    <location>
        <begin position="309"/>
        <end position="327"/>
    </location>
</feature>
<dbReference type="GO" id="GO:0005509">
    <property type="term" value="F:calcium ion binding"/>
    <property type="evidence" value="ECO:0007669"/>
    <property type="project" value="InterPro"/>
</dbReference>
<evidence type="ECO:0000313" key="4">
    <source>
        <dbReference type="EMBL" id="SEK02564.1"/>
    </source>
</evidence>
<dbReference type="STRING" id="667676.SAMN05192539_103182"/>
<keyword evidence="2" id="KW-0472">Membrane</keyword>
<feature type="chain" id="PRO_5011502664" evidence="3">
    <location>
        <begin position="28"/>
        <end position="633"/>
    </location>
</feature>
<evidence type="ECO:0000313" key="5">
    <source>
        <dbReference type="Proteomes" id="UP000198866"/>
    </source>
</evidence>
<dbReference type="Gene3D" id="2.60.40.10">
    <property type="entry name" value="Immunoglobulins"/>
    <property type="match status" value="1"/>
</dbReference>
<dbReference type="Proteomes" id="UP000198866">
    <property type="component" value="Unassembled WGS sequence"/>
</dbReference>
<reference evidence="5" key="1">
    <citation type="submission" date="2016-10" db="EMBL/GenBank/DDBJ databases">
        <authorList>
            <person name="Varghese N."/>
            <person name="Submissions S."/>
        </authorList>
    </citation>
    <scope>NUCLEOTIDE SEQUENCE [LARGE SCALE GENOMIC DNA]</scope>
    <source>
        <strain evidence="5">LMG 26031</strain>
    </source>
</reference>
<dbReference type="Pfam" id="PF05345">
    <property type="entry name" value="He_PIG"/>
    <property type="match status" value="1"/>
</dbReference>
<proteinExistence type="predicted"/>
<feature type="signal peptide" evidence="3">
    <location>
        <begin position="1"/>
        <end position="27"/>
    </location>
</feature>
<dbReference type="AlphaFoldDB" id="A0A1H7DMF8"/>
<keyword evidence="1" id="KW-0175">Coiled coil</keyword>
<name>A0A1H7DMF8_9BURK</name>
<evidence type="ECO:0000256" key="2">
    <source>
        <dbReference type="SAM" id="Phobius"/>
    </source>
</evidence>
<feature type="transmembrane region" description="Helical" evidence="2">
    <location>
        <begin position="240"/>
        <end position="261"/>
    </location>
</feature>
<feature type="coiled-coil region" evidence="1">
    <location>
        <begin position="457"/>
        <end position="484"/>
    </location>
</feature>
<organism evidence="4 5">
    <name type="scientific">Paraburkholderia diazotrophica</name>
    <dbReference type="NCBI Taxonomy" id="667676"/>
    <lineage>
        <taxon>Bacteria</taxon>
        <taxon>Pseudomonadati</taxon>
        <taxon>Pseudomonadota</taxon>
        <taxon>Betaproteobacteria</taxon>
        <taxon>Burkholderiales</taxon>
        <taxon>Burkholderiaceae</taxon>
        <taxon>Paraburkholderia</taxon>
    </lineage>
</organism>
<keyword evidence="3" id="KW-0732">Signal</keyword>